<dbReference type="FunFam" id="1.10.510.10:FF:000497">
    <property type="entry name" value="Phosphoinositide 3-kinase regulatory subunit"/>
    <property type="match status" value="1"/>
</dbReference>
<dbReference type="InterPro" id="IPR000719">
    <property type="entry name" value="Prot_kinase_dom"/>
</dbReference>
<evidence type="ECO:0000256" key="1">
    <source>
        <dbReference type="ARBA" id="ARBA00004455"/>
    </source>
</evidence>
<evidence type="ECO:0000256" key="4">
    <source>
        <dbReference type="ARBA" id="ARBA00022574"/>
    </source>
</evidence>
<proteinExistence type="predicted"/>
<feature type="domain" description="Protein kinase" evidence="11">
    <location>
        <begin position="27"/>
        <end position="321"/>
    </location>
</feature>
<dbReference type="Pfam" id="PF00069">
    <property type="entry name" value="Pkinase"/>
    <property type="match status" value="1"/>
</dbReference>
<dbReference type="EC" id="2.7.11.1" evidence="2"/>
<dbReference type="GO" id="GO:0005524">
    <property type="term" value="F:ATP binding"/>
    <property type="evidence" value="ECO:0007669"/>
    <property type="project" value="UniProtKB-KW"/>
</dbReference>
<dbReference type="GO" id="GO:0034272">
    <property type="term" value="C:phosphatidylinositol 3-kinase complex, class III, type II"/>
    <property type="evidence" value="ECO:0007669"/>
    <property type="project" value="TreeGrafter"/>
</dbReference>
<dbReference type="GO" id="GO:0016236">
    <property type="term" value="P:macroautophagy"/>
    <property type="evidence" value="ECO:0007669"/>
    <property type="project" value="InterPro"/>
</dbReference>
<dbReference type="SMART" id="SM00220">
    <property type="entry name" value="S_TKc"/>
    <property type="match status" value="1"/>
</dbReference>
<evidence type="ECO:0000256" key="7">
    <source>
        <dbReference type="ARBA" id="ARBA00022741"/>
    </source>
</evidence>
<evidence type="ECO:0000313" key="13">
    <source>
        <dbReference type="Proteomes" id="UP001165063"/>
    </source>
</evidence>
<dbReference type="Gene3D" id="1.10.510.10">
    <property type="entry name" value="Transferase(Phosphotransferase) domain 1"/>
    <property type="match status" value="1"/>
</dbReference>
<name>A0A9W7DHJ5_AMBMO</name>
<dbReference type="PROSITE" id="PS50011">
    <property type="entry name" value="PROTEIN_KINASE_DOM"/>
    <property type="match status" value="1"/>
</dbReference>
<keyword evidence="6" id="KW-0677">Repeat</keyword>
<protein>
    <recommendedName>
        <fullName evidence="2">non-specific serine/threonine protein kinase</fullName>
        <ecNumber evidence="2">2.7.11.1</ecNumber>
    </recommendedName>
</protein>
<dbReference type="GO" id="GO:0006623">
    <property type="term" value="P:protein targeting to vacuole"/>
    <property type="evidence" value="ECO:0007669"/>
    <property type="project" value="TreeGrafter"/>
</dbReference>
<sequence length="366" mass="41946">MGAELSLLVPTAQTIAVSAYIDSLKDVQYTVPLGTSRFLKTVKCVDKSGSIVVKVLIKPGPSTSNNNGSNEDGFKLEYWVTKLDKLRQGLISIPNVLPFESIIDSQRAGYLIRPYVRYNLYDRVSVRPFLEPIEKKWIVYQLLSSMAKLHAKGIYHGDLKTENVLLTSWNWCLISDFAIFKPVFLPEGNPSLFSFYFDSSQRHVCYVAPERFVASDDAEVEELNKANGELNWQMDIFSLGCVIAELYLESLPIFTLPQMFKFKRGEYYPNLDAIDDLNISKMIQSMISLKADDRLTAKEYLTRYRKTIFPDYFYTFLHTYMNNISGSITESESVNQFTCFNDTNEVRHAWNGRPYAKINFSSILTK</sequence>
<keyword evidence="9" id="KW-0067">ATP-binding</keyword>
<dbReference type="SUPFAM" id="SSF56112">
    <property type="entry name" value="Protein kinase-like (PK-like)"/>
    <property type="match status" value="1"/>
</dbReference>
<dbReference type="PANTHER" id="PTHR17583:SF0">
    <property type="entry name" value="PHOSPHOINOSITIDE 3-KINASE REGULATORY SUBUNIT 4"/>
    <property type="match status" value="1"/>
</dbReference>
<dbReference type="PROSITE" id="PS00108">
    <property type="entry name" value="PROTEIN_KINASE_ST"/>
    <property type="match status" value="1"/>
</dbReference>
<dbReference type="GO" id="GO:0010008">
    <property type="term" value="C:endosome membrane"/>
    <property type="evidence" value="ECO:0007669"/>
    <property type="project" value="UniProtKB-SubCell"/>
</dbReference>
<dbReference type="InterPro" id="IPR008271">
    <property type="entry name" value="Ser/Thr_kinase_AS"/>
</dbReference>
<dbReference type="GO" id="GO:0004674">
    <property type="term" value="F:protein serine/threonine kinase activity"/>
    <property type="evidence" value="ECO:0007669"/>
    <property type="project" value="UniProtKB-KW"/>
</dbReference>
<dbReference type="GO" id="GO:0045324">
    <property type="term" value="P:late endosome to vacuole transport"/>
    <property type="evidence" value="ECO:0007669"/>
    <property type="project" value="InterPro"/>
</dbReference>
<evidence type="ECO:0000256" key="2">
    <source>
        <dbReference type="ARBA" id="ARBA00012513"/>
    </source>
</evidence>
<evidence type="ECO:0000256" key="5">
    <source>
        <dbReference type="ARBA" id="ARBA00022679"/>
    </source>
</evidence>
<evidence type="ECO:0000256" key="3">
    <source>
        <dbReference type="ARBA" id="ARBA00022527"/>
    </source>
</evidence>
<evidence type="ECO:0000256" key="8">
    <source>
        <dbReference type="ARBA" id="ARBA00022777"/>
    </source>
</evidence>
<dbReference type="GO" id="GO:0005770">
    <property type="term" value="C:late endosome"/>
    <property type="evidence" value="ECO:0007669"/>
    <property type="project" value="TreeGrafter"/>
</dbReference>
<dbReference type="OrthoDB" id="242910at2759"/>
<accession>A0A9W7DHJ5</accession>
<dbReference type="CDD" id="cd13980">
    <property type="entry name" value="STKc_Vps15"/>
    <property type="match status" value="1"/>
</dbReference>
<organism evidence="12 13">
    <name type="scientific">Ambrosiozyma monospora</name>
    <name type="common">Yeast</name>
    <name type="synonym">Endomycopsis monosporus</name>
    <dbReference type="NCBI Taxonomy" id="43982"/>
    <lineage>
        <taxon>Eukaryota</taxon>
        <taxon>Fungi</taxon>
        <taxon>Dikarya</taxon>
        <taxon>Ascomycota</taxon>
        <taxon>Saccharomycotina</taxon>
        <taxon>Pichiomycetes</taxon>
        <taxon>Pichiales</taxon>
        <taxon>Pichiaceae</taxon>
        <taxon>Ambrosiozyma</taxon>
    </lineage>
</organism>
<evidence type="ECO:0000259" key="11">
    <source>
        <dbReference type="PROSITE" id="PS50011"/>
    </source>
</evidence>
<dbReference type="GO" id="GO:0071561">
    <property type="term" value="C:nucleus-vacuole junction"/>
    <property type="evidence" value="ECO:0007669"/>
    <property type="project" value="TreeGrafter"/>
</dbReference>
<keyword evidence="8" id="KW-0418">Kinase</keyword>
<dbReference type="Proteomes" id="UP001165063">
    <property type="component" value="Unassembled WGS sequence"/>
</dbReference>
<dbReference type="GO" id="GO:0034271">
    <property type="term" value="C:phosphatidylinositol 3-kinase complex, class III, type I"/>
    <property type="evidence" value="ECO:0007669"/>
    <property type="project" value="TreeGrafter"/>
</dbReference>
<keyword evidence="4" id="KW-0853">WD repeat</keyword>
<dbReference type="PANTHER" id="PTHR17583">
    <property type="entry name" value="PHOSPHOINOSITIDE 3-KINASE REGULATORY SUBUNIT 4"/>
    <property type="match status" value="1"/>
</dbReference>
<keyword evidence="7" id="KW-0547">Nucleotide-binding</keyword>
<evidence type="ECO:0000313" key="12">
    <source>
        <dbReference type="EMBL" id="GMG37541.1"/>
    </source>
</evidence>
<dbReference type="GO" id="GO:0005794">
    <property type="term" value="C:Golgi apparatus"/>
    <property type="evidence" value="ECO:0007669"/>
    <property type="project" value="UniProtKB-SubCell"/>
</dbReference>
<dbReference type="InterPro" id="IPR045162">
    <property type="entry name" value="Vps15-like"/>
</dbReference>
<gene>
    <name evidence="12" type="ORF">Amon01_000482400</name>
</gene>
<comment type="caution">
    <text evidence="12">The sequence shown here is derived from an EMBL/GenBank/DDBJ whole genome shotgun (WGS) entry which is preliminary data.</text>
</comment>
<keyword evidence="3" id="KW-0723">Serine/threonine-protein kinase</keyword>
<evidence type="ECO:0000256" key="6">
    <source>
        <dbReference type="ARBA" id="ARBA00022737"/>
    </source>
</evidence>
<comment type="subcellular location">
    <subcellularLocation>
        <location evidence="1">Endosome membrane</location>
        <topology evidence="1">Lipid-anchor</topology>
    </subcellularLocation>
    <subcellularLocation>
        <location evidence="10">Golgi apparatus</location>
        <location evidence="10">trans-Golgi network membrane</location>
        <topology evidence="10">Lipid-anchor</topology>
    </subcellularLocation>
</comment>
<evidence type="ECO:0000256" key="9">
    <source>
        <dbReference type="ARBA" id="ARBA00022840"/>
    </source>
</evidence>
<dbReference type="EMBL" id="BSXU01002436">
    <property type="protein sequence ID" value="GMG37541.1"/>
    <property type="molecule type" value="Genomic_DNA"/>
</dbReference>
<keyword evidence="13" id="KW-1185">Reference proteome</keyword>
<dbReference type="InterPro" id="IPR011009">
    <property type="entry name" value="Kinase-like_dom_sf"/>
</dbReference>
<dbReference type="AlphaFoldDB" id="A0A9W7DHJ5"/>
<evidence type="ECO:0000256" key="10">
    <source>
        <dbReference type="ARBA" id="ARBA00037864"/>
    </source>
</evidence>
<keyword evidence="5" id="KW-0808">Transferase</keyword>
<reference evidence="12" key="1">
    <citation type="submission" date="2023-04" db="EMBL/GenBank/DDBJ databases">
        <title>Ambrosiozyma monospora NBRC 1965.</title>
        <authorList>
            <person name="Ichikawa N."/>
            <person name="Sato H."/>
            <person name="Tonouchi N."/>
        </authorList>
    </citation>
    <scope>NUCLEOTIDE SEQUENCE</scope>
    <source>
        <strain evidence="12">NBRC 1965</strain>
    </source>
</reference>